<dbReference type="PROSITE" id="PS50801">
    <property type="entry name" value="STAS"/>
    <property type="match status" value="1"/>
</dbReference>
<protein>
    <recommendedName>
        <fullName evidence="2">Anti-sigma factor antagonist</fullName>
    </recommendedName>
</protein>
<dbReference type="Pfam" id="PF01740">
    <property type="entry name" value="STAS"/>
    <property type="match status" value="1"/>
</dbReference>
<dbReference type="GO" id="GO:0043856">
    <property type="term" value="F:anti-sigma factor antagonist activity"/>
    <property type="evidence" value="ECO:0007669"/>
    <property type="project" value="InterPro"/>
</dbReference>
<dbReference type="InterPro" id="IPR002645">
    <property type="entry name" value="STAS_dom"/>
</dbReference>
<keyword evidence="5" id="KW-1185">Reference proteome</keyword>
<comment type="similarity">
    <text evidence="1 2">Belongs to the anti-sigma-factor antagonist family.</text>
</comment>
<dbReference type="InterPro" id="IPR003658">
    <property type="entry name" value="Anti-sigma_ant"/>
</dbReference>
<proteinExistence type="inferred from homology"/>
<reference evidence="4 5" key="1">
    <citation type="submission" date="2017-09" db="EMBL/GenBank/DDBJ databases">
        <authorList>
            <person name="Ehlers B."/>
            <person name="Leendertz F.H."/>
        </authorList>
    </citation>
    <scope>NUCLEOTIDE SEQUENCE [LARGE SCALE GENOMIC DNA]</scope>
    <source>
        <strain evidence="4 5">USBA 140</strain>
    </source>
</reference>
<evidence type="ECO:0000313" key="4">
    <source>
        <dbReference type="EMBL" id="SOD91814.1"/>
    </source>
</evidence>
<evidence type="ECO:0000259" key="3">
    <source>
        <dbReference type="PROSITE" id="PS50801"/>
    </source>
</evidence>
<dbReference type="CDD" id="cd07043">
    <property type="entry name" value="STAS_anti-anti-sigma_factors"/>
    <property type="match status" value="1"/>
</dbReference>
<evidence type="ECO:0000256" key="1">
    <source>
        <dbReference type="ARBA" id="ARBA00009013"/>
    </source>
</evidence>
<dbReference type="PANTHER" id="PTHR33495">
    <property type="entry name" value="ANTI-SIGMA FACTOR ANTAGONIST TM_1081-RELATED-RELATED"/>
    <property type="match status" value="1"/>
</dbReference>
<dbReference type="PANTHER" id="PTHR33495:SF2">
    <property type="entry name" value="ANTI-SIGMA FACTOR ANTAGONIST TM_1081-RELATED"/>
    <property type="match status" value="1"/>
</dbReference>
<dbReference type="SUPFAM" id="SSF52091">
    <property type="entry name" value="SpoIIaa-like"/>
    <property type="match status" value="1"/>
</dbReference>
<dbReference type="Proteomes" id="UP000219621">
    <property type="component" value="Unassembled WGS sequence"/>
</dbReference>
<gene>
    <name evidence="4" type="ORF">SAMN05421508_102121</name>
</gene>
<dbReference type="Gene3D" id="3.30.750.24">
    <property type="entry name" value="STAS domain"/>
    <property type="match status" value="1"/>
</dbReference>
<evidence type="ECO:0000256" key="2">
    <source>
        <dbReference type="RuleBase" id="RU003749"/>
    </source>
</evidence>
<sequence length="109" mass="11386">MTVDITSRGGARVAQLSGEVDLERSPAVRRALLDALGAKAPLVVDLSGVSYIDSSGIASLVEAYQTARKQGTAFVLCAVSPAALRVMQLARLDKVFDIRATLDDALAAV</sequence>
<dbReference type="NCBIfam" id="TIGR00377">
    <property type="entry name" value="ant_ant_sig"/>
    <property type="match status" value="1"/>
</dbReference>
<dbReference type="InterPro" id="IPR036513">
    <property type="entry name" value="STAS_dom_sf"/>
</dbReference>
<evidence type="ECO:0000313" key="5">
    <source>
        <dbReference type="Proteomes" id="UP000219621"/>
    </source>
</evidence>
<organism evidence="4 5">
    <name type="scientific">Caenispirillum bisanense</name>
    <dbReference type="NCBI Taxonomy" id="414052"/>
    <lineage>
        <taxon>Bacteria</taxon>
        <taxon>Pseudomonadati</taxon>
        <taxon>Pseudomonadota</taxon>
        <taxon>Alphaproteobacteria</taxon>
        <taxon>Rhodospirillales</taxon>
        <taxon>Novispirillaceae</taxon>
        <taxon>Caenispirillum</taxon>
    </lineage>
</organism>
<dbReference type="OrthoDB" id="9796076at2"/>
<dbReference type="EMBL" id="OCNJ01000002">
    <property type="protein sequence ID" value="SOD91814.1"/>
    <property type="molecule type" value="Genomic_DNA"/>
</dbReference>
<accession>A0A286GA09</accession>
<feature type="domain" description="STAS" evidence="3">
    <location>
        <begin position="1"/>
        <end position="109"/>
    </location>
</feature>
<dbReference type="AlphaFoldDB" id="A0A286GA09"/>
<name>A0A286GA09_9PROT</name>
<dbReference type="RefSeq" id="WP_097277900.1">
    <property type="nucleotide sequence ID" value="NZ_OCNJ01000002.1"/>
</dbReference>